<comment type="caution">
    <text evidence="2">The sequence shown here is derived from an EMBL/GenBank/DDBJ whole genome shotgun (WGS) entry which is preliminary data.</text>
</comment>
<proteinExistence type="predicted"/>
<evidence type="ECO:0000313" key="3">
    <source>
        <dbReference type="EMBL" id="RUM11039.1"/>
    </source>
</evidence>
<protein>
    <submittedName>
        <fullName evidence="2">Uncharacterized protein</fullName>
    </submittedName>
</protein>
<evidence type="ECO:0000256" key="1">
    <source>
        <dbReference type="SAM" id="MobiDB-lite"/>
    </source>
</evidence>
<dbReference type="EMBL" id="RJJU01000010">
    <property type="protein sequence ID" value="RUM11039.1"/>
    <property type="molecule type" value="Genomic_DNA"/>
</dbReference>
<feature type="compositionally biased region" description="Basic and acidic residues" evidence="1">
    <location>
        <begin position="162"/>
        <end position="173"/>
    </location>
</feature>
<reference evidence="3 4" key="1">
    <citation type="submission" date="2018-11" db="EMBL/GenBank/DDBJ databases">
        <authorList>
            <person name="Huo Y."/>
        </authorList>
    </citation>
    <scope>NUCLEOTIDE SEQUENCE [LARGE SCALE GENOMIC DNA]</scope>
    <source>
        <strain evidence="3 4">CCBAU 33202</strain>
    </source>
</reference>
<evidence type="ECO:0000313" key="2">
    <source>
        <dbReference type="EMBL" id="MBB3916018.1"/>
    </source>
</evidence>
<reference evidence="2 5" key="2">
    <citation type="submission" date="2020-08" db="EMBL/GenBank/DDBJ databases">
        <title>Genomic Encyclopedia of Type Strains, Phase IV (KMG-IV): sequencing the most valuable type-strain genomes for metagenomic binning, comparative biology and taxonomic classification.</title>
        <authorList>
            <person name="Goeker M."/>
        </authorList>
    </citation>
    <scope>NUCLEOTIDE SEQUENCE [LARGE SCALE GENOMIC DNA]</scope>
    <source>
        <strain evidence="2 5">DSM 19331</strain>
    </source>
</reference>
<evidence type="ECO:0000313" key="4">
    <source>
        <dbReference type="Proteomes" id="UP000272004"/>
    </source>
</evidence>
<dbReference type="Proteomes" id="UP000272004">
    <property type="component" value="Unassembled WGS sequence"/>
</dbReference>
<sequence length="210" mass="23356">MIVQSAAAGPGLESLLIKHVHKLSRWEQVFGPATALRSFGRLYTSIARRPQWLVPGEVKQCFRNATAVALVRDDVTYVEGFALDPALPIPLEHAWLVDDKGQVIDPTWDDNIGHVYYGVPFERNFVAAMMEQSGGQCGLLDHRLLRRHAESEQQFEQGVARRPSEGAENCRTDESVQDTGIGVARYAPASVPPSTLFLEHLWHNSVWKGG</sequence>
<gene>
    <name evidence="3" type="ORF">EFB14_19335</name>
    <name evidence="2" type="ORF">GGQ65_003318</name>
</gene>
<organism evidence="2 5">
    <name type="scientific">Rhizobium fabae</name>
    <dbReference type="NCBI Taxonomy" id="573179"/>
    <lineage>
        <taxon>Bacteria</taxon>
        <taxon>Pseudomonadati</taxon>
        <taxon>Pseudomonadota</taxon>
        <taxon>Alphaproteobacteria</taxon>
        <taxon>Hyphomicrobiales</taxon>
        <taxon>Rhizobiaceae</taxon>
        <taxon>Rhizobium/Agrobacterium group</taxon>
        <taxon>Rhizobium</taxon>
    </lineage>
</organism>
<accession>A0A7W6B8Q6</accession>
<evidence type="ECO:0000313" key="5">
    <source>
        <dbReference type="Proteomes" id="UP000545490"/>
    </source>
</evidence>
<dbReference type="EMBL" id="JACIDG010000008">
    <property type="protein sequence ID" value="MBB3916018.1"/>
    <property type="molecule type" value="Genomic_DNA"/>
</dbReference>
<dbReference type="AlphaFoldDB" id="A0A7W6B8Q6"/>
<dbReference type="RefSeq" id="WP_126828078.1">
    <property type="nucleotide sequence ID" value="NZ_JACIDG010000008.1"/>
</dbReference>
<feature type="region of interest" description="Disordered" evidence="1">
    <location>
        <begin position="154"/>
        <end position="173"/>
    </location>
</feature>
<keyword evidence="4" id="KW-1185">Reference proteome</keyword>
<dbReference type="Proteomes" id="UP000545490">
    <property type="component" value="Unassembled WGS sequence"/>
</dbReference>
<name>A0A7W6B8Q6_9HYPH</name>